<dbReference type="Pfam" id="PF16250">
    <property type="entry name" value="DUF4907"/>
    <property type="match status" value="1"/>
</dbReference>
<protein>
    <recommendedName>
        <fullName evidence="3">DUF4907 domain-containing protein</fullName>
    </recommendedName>
</protein>
<evidence type="ECO:0000313" key="2">
    <source>
        <dbReference type="Proteomes" id="UP001500454"/>
    </source>
</evidence>
<gene>
    <name evidence="1" type="ORF">GCM10023186_37040</name>
</gene>
<evidence type="ECO:0008006" key="3">
    <source>
        <dbReference type="Google" id="ProtNLM"/>
    </source>
</evidence>
<organism evidence="1 2">
    <name type="scientific">Hymenobacter koreensis</name>
    <dbReference type="NCBI Taxonomy" id="1084523"/>
    <lineage>
        <taxon>Bacteria</taxon>
        <taxon>Pseudomonadati</taxon>
        <taxon>Bacteroidota</taxon>
        <taxon>Cytophagia</taxon>
        <taxon>Cytophagales</taxon>
        <taxon>Hymenobacteraceae</taxon>
        <taxon>Hymenobacter</taxon>
    </lineage>
</organism>
<dbReference type="Proteomes" id="UP001500454">
    <property type="component" value="Unassembled WGS sequence"/>
</dbReference>
<reference evidence="2" key="1">
    <citation type="journal article" date="2019" name="Int. J. Syst. Evol. Microbiol.">
        <title>The Global Catalogue of Microorganisms (GCM) 10K type strain sequencing project: providing services to taxonomists for standard genome sequencing and annotation.</title>
        <authorList>
            <consortium name="The Broad Institute Genomics Platform"/>
            <consortium name="The Broad Institute Genome Sequencing Center for Infectious Disease"/>
            <person name="Wu L."/>
            <person name="Ma J."/>
        </authorList>
    </citation>
    <scope>NUCLEOTIDE SEQUENCE [LARGE SCALE GENOMIC DNA]</scope>
    <source>
        <strain evidence="2">JCM 17924</strain>
    </source>
</reference>
<sequence>MEQPVQPVQKFSVAVQPNPDGTYGYVIAANGRPLIEQPHVPGRAGTQGFRTAEAARRTAALVRSKLRRGIMPPSVTPAELDSLGI</sequence>
<dbReference type="EMBL" id="BAABHA010000013">
    <property type="protein sequence ID" value="GAA4389579.1"/>
    <property type="molecule type" value="Genomic_DNA"/>
</dbReference>
<name>A0ABP8JEQ7_9BACT</name>
<evidence type="ECO:0000313" key="1">
    <source>
        <dbReference type="EMBL" id="GAA4389579.1"/>
    </source>
</evidence>
<dbReference type="InterPro" id="IPR032593">
    <property type="entry name" value="DUF4907"/>
</dbReference>
<comment type="caution">
    <text evidence="1">The sequence shown here is derived from an EMBL/GenBank/DDBJ whole genome shotgun (WGS) entry which is preliminary data.</text>
</comment>
<keyword evidence="2" id="KW-1185">Reference proteome</keyword>
<accession>A0ABP8JEQ7</accession>
<proteinExistence type="predicted"/>